<dbReference type="EMBL" id="JBHUCO010000072">
    <property type="protein sequence ID" value="MFD1523906.1"/>
    <property type="molecule type" value="Genomic_DNA"/>
</dbReference>
<name>A0ABW4F8H3_9PSEU</name>
<evidence type="ECO:0000256" key="3">
    <source>
        <dbReference type="ARBA" id="ARBA00022722"/>
    </source>
</evidence>
<evidence type="ECO:0000256" key="7">
    <source>
        <dbReference type="ARBA" id="ARBA00023016"/>
    </source>
</evidence>
<reference evidence="9" key="1">
    <citation type="journal article" date="2019" name="Int. J. Syst. Evol. Microbiol.">
        <title>The Global Catalogue of Microorganisms (GCM) 10K type strain sequencing project: providing services to taxonomists for standard genome sequencing and annotation.</title>
        <authorList>
            <consortium name="The Broad Institute Genomics Platform"/>
            <consortium name="The Broad Institute Genome Sequencing Center for Infectious Disease"/>
            <person name="Wu L."/>
            <person name="Ma J."/>
        </authorList>
    </citation>
    <scope>NUCLEOTIDE SEQUENCE [LARGE SCALE GENOMIC DNA]</scope>
    <source>
        <strain evidence="9">CCM 7043</strain>
    </source>
</reference>
<keyword evidence="6" id="KW-0694">RNA-binding</keyword>
<evidence type="ECO:0000313" key="9">
    <source>
        <dbReference type="Proteomes" id="UP001597114"/>
    </source>
</evidence>
<keyword evidence="3" id="KW-0540">Nuclease</keyword>
<accession>A0ABW4F8H3</accession>
<dbReference type="Proteomes" id="UP001597114">
    <property type="component" value="Unassembled WGS sequence"/>
</dbReference>
<keyword evidence="7" id="KW-0346">Stress response</keyword>
<evidence type="ECO:0000256" key="4">
    <source>
        <dbReference type="ARBA" id="ARBA00022759"/>
    </source>
</evidence>
<evidence type="ECO:0000256" key="2">
    <source>
        <dbReference type="ARBA" id="ARBA00022649"/>
    </source>
</evidence>
<protein>
    <submittedName>
        <fullName evidence="8">Type II toxin-antitoxin system HicA family toxin</fullName>
    </submittedName>
</protein>
<keyword evidence="2" id="KW-1277">Toxin-antitoxin system</keyword>
<evidence type="ECO:0000256" key="6">
    <source>
        <dbReference type="ARBA" id="ARBA00022884"/>
    </source>
</evidence>
<gene>
    <name evidence="8" type="ORF">ACFSJD_40915</name>
</gene>
<dbReference type="InterPro" id="IPR038570">
    <property type="entry name" value="HicA_sf"/>
</dbReference>
<dbReference type="SUPFAM" id="SSF54786">
    <property type="entry name" value="YcfA/nrd intein domain"/>
    <property type="match status" value="1"/>
</dbReference>
<evidence type="ECO:0000256" key="1">
    <source>
        <dbReference type="ARBA" id="ARBA00006620"/>
    </source>
</evidence>
<comment type="similarity">
    <text evidence="1">Belongs to the HicA mRNA interferase family.</text>
</comment>
<organism evidence="8 9">
    <name type="scientific">Pseudonocardia yunnanensis</name>
    <dbReference type="NCBI Taxonomy" id="58107"/>
    <lineage>
        <taxon>Bacteria</taxon>
        <taxon>Bacillati</taxon>
        <taxon>Actinomycetota</taxon>
        <taxon>Actinomycetes</taxon>
        <taxon>Pseudonocardiales</taxon>
        <taxon>Pseudonocardiaceae</taxon>
        <taxon>Pseudonocardia</taxon>
    </lineage>
</organism>
<evidence type="ECO:0000256" key="5">
    <source>
        <dbReference type="ARBA" id="ARBA00022801"/>
    </source>
</evidence>
<keyword evidence="9" id="KW-1185">Reference proteome</keyword>
<keyword evidence="4" id="KW-0255">Endonuclease</keyword>
<evidence type="ECO:0000313" key="8">
    <source>
        <dbReference type="EMBL" id="MFD1523906.1"/>
    </source>
</evidence>
<keyword evidence="5" id="KW-0378">Hydrolase</keyword>
<proteinExistence type="inferred from homology"/>
<dbReference type="Pfam" id="PF07927">
    <property type="entry name" value="HicA_toxin"/>
    <property type="match status" value="1"/>
</dbReference>
<dbReference type="RefSeq" id="WP_344726841.1">
    <property type="nucleotide sequence ID" value="NZ_BAAAUS010000039.1"/>
</dbReference>
<dbReference type="InterPro" id="IPR012933">
    <property type="entry name" value="HicA_mRNA_interferase"/>
</dbReference>
<comment type="caution">
    <text evidence="8">The sequence shown here is derived from an EMBL/GenBank/DDBJ whole genome shotgun (WGS) entry which is preliminary data.</text>
</comment>
<sequence>MVFKEMKRRDVEAVLLQQGCAVKSDRGDHTKWICPCGRHITLVPRHKHVSPGVVQSIGKQLACLPEGWLQ</sequence>
<dbReference type="Gene3D" id="3.30.920.30">
    <property type="entry name" value="Hypothetical protein"/>
    <property type="match status" value="1"/>
</dbReference>